<dbReference type="InterPro" id="IPR043803">
    <property type="entry name" value="DUF5872"/>
</dbReference>
<feature type="region of interest" description="Disordered" evidence="1">
    <location>
        <begin position="1"/>
        <end position="132"/>
    </location>
</feature>
<feature type="compositionally biased region" description="Basic and acidic residues" evidence="1">
    <location>
        <begin position="51"/>
        <end position="84"/>
    </location>
</feature>
<dbReference type="EMBL" id="CP000667">
    <property type="protein sequence ID" value="ABP55129.1"/>
    <property type="molecule type" value="Genomic_DNA"/>
</dbReference>
<dbReference type="STRING" id="369723.Strop_2685"/>
<sequence length="183" mass="21526">MARYTDPKLRKRLKDEIKASDKGARPGQWSARKSQLLVKEYENQGGGYQGPRDERQQSLRRWGREKWQTREGGTRARQDGETKRYLPKRAWEQLPEEERRATDTKKRKASRSGRQYVANTGPARRSRRDTTSVDRLLDLRVPDAAKRLNSLDTRQLRSALRRERAGKSRKTLVRRIEAELARR</sequence>
<evidence type="ECO:0000313" key="4">
    <source>
        <dbReference type="Proteomes" id="UP000000235"/>
    </source>
</evidence>
<name>A4X8C9_SALTO</name>
<dbReference type="eggNOG" id="ENOG5032RY9">
    <property type="taxonomic scope" value="Bacteria"/>
</dbReference>
<dbReference type="KEGG" id="stp:Strop_2685"/>
<reference evidence="4" key="1">
    <citation type="journal article" date="2007" name="Proc. Natl. Acad. Sci. U.S.A.">
        <title>Genome sequencing reveals complex secondary metabolome in the marine actinomycete Salinispora tropica.</title>
        <authorList>
            <person name="Udwary D.W."/>
            <person name="Zeigler L."/>
            <person name="Asolkar R.N."/>
            <person name="Singan V."/>
            <person name="Lapidus A."/>
            <person name="Fenical W."/>
            <person name="Jensen P.R."/>
            <person name="Moore B.S."/>
        </authorList>
    </citation>
    <scope>NUCLEOTIDE SEQUENCE [LARGE SCALE GENOMIC DNA]</scope>
    <source>
        <strain evidence="4">ATCC BAA-916 / DSM 44818 / CNB-440</strain>
    </source>
</reference>
<proteinExistence type="predicted"/>
<dbReference type="Pfam" id="PF19197">
    <property type="entry name" value="DUF5872"/>
    <property type="match status" value="1"/>
</dbReference>
<organism evidence="3 4">
    <name type="scientific">Salinispora tropica (strain ATCC BAA-916 / DSM 44818 / JCM 13857 / NBRC 105044 / CNB-440)</name>
    <dbReference type="NCBI Taxonomy" id="369723"/>
    <lineage>
        <taxon>Bacteria</taxon>
        <taxon>Bacillati</taxon>
        <taxon>Actinomycetota</taxon>
        <taxon>Actinomycetes</taxon>
        <taxon>Micromonosporales</taxon>
        <taxon>Micromonosporaceae</taxon>
        <taxon>Salinispora</taxon>
    </lineage>
</organism>
<keyword evidence="4" id="KW-1185">Reference proteome</keyword>
<dbReference type="Proteomes" id="UP000000235">
    <property type="component" value="Chromosome"/>
</dbReference>
<gene>
    <name evidence="3" type="ordered locus">Strop_2685</name>
</gene>
<dbReference type="HOGENOM" id="CLU_079693_2_0_11"/>
<protein>
    <recommendedName>
        <fullName evidence="2">DUF5872 domain-containing protein</fullName>
    </recommendedName>
</protein>
<evidence type="ECO:0000256" key="1">
    <source>
        <dbReference type="SAM" id="MobiDB-lite"/>
    </source>
</evidence>
<feature type="domain" description="DUF5872" evidence="2">
    <location>
        <begin position="5"/>
        <end position="79"/>
    </location>
</feature>
<accession>A4X8C9</accession>
<evidence type="ECO:0000259" key="2">
    <source>
        <dbReference type="Pfam" id="PF19197"/>
    </source>
</evidence>
<feature type="compositionally biased region" description="Basic and acidic residues" evidence="1">
    <location>
        <begin position="1"/>
        <end position="24"/>
    </location>
</feature>
<dbReference type="RefSeq" id="WP_012013910.1">
    <property type="nucleotide sequence ID" value="NC_009380.1"/>
</dbReference>
<dbReference type="PATRIC" id="fig|369723.5.peg.2764"/>
<dbReference type="AlphaFoldDB" id="A4X8C9"/>
<evidence type="ECO:0000313" key="3">
    <source>
        <dbReference type="EMBL" id="ABP55129.1"/>
    </source>
</evidence>